<dbReference type="Proteomes" id="UP000297245">
    <property type="component" value="Unassembled WGS sequence"/>
</dbReference>
<feature type="region of interest" description="Disordered" evidence="1">
    <location>
        <begin position="121"/>
        <end position="145"/>
    </location>
</feature>
<gene>
    <name evidence="2" type="ORF">K435DRAFT_804581</name>
</gene>
<protein>
    <submittedName>
        <fullName evidence="2">Uncharacterized protein</fullName>
    </submittedName>
</protein>
<reference evidence="2 3" key="1">
    <citation type="journal article" date="2019" name="Nat. Ecol. Evol.">
        <title>Megaphylogeny resolves global patterns of mushroom evolution.</title>
        <authorList>
            <person name="Varga T."/>
            <person name="Krizsan K."/>
            <person name="Foldi C."/>
            <person name="Dima B."/>
            <person name="Sanchez-Garcia M."/>
            <person name="Sanchez-Ramirez S."/>
            <person name="Szollosi G.J."/>
            <person name="Szarkandi J.G."/>
            <person name="Papp V."/>
            <person name="Albert L."/>
            <person name="Andreopoulos W."/>
            <person name="Angelini C."/>
            <person name="Antonin V."/>
            <person name="Barry K.W."/>
            <person name="Bougher N.L."/>
            <person name="Buchanan P."/>
            <person name="Buyck B."/>
            <person name="Bense V."/>
            <person name="Catcheside P."/>
            <person name="Chovatia M."/>
            <person name="Cooper J."/>
            <person name="Damon W."/>
            <person name="Desjardin D."/>
            <person name="Finy P."/>
            <person name="Geml J."/>
            <person name="Haridas S."/>
            <person name="Hughes K."/>
            <person name="Justo A."/>
            <person name="Karasinski D."/>
            <person name="Kautmanova I."/>
            <person name="Kiss B."/>
            <person name="Kocsube S."/>
            <person name="Kotiranta H."/>
            <person name="LaButti K.M."/>
            <person name="Lechner B.E."/>
            <person name="Liimatainen K."/>
            <person name="Lipzen A."/>
            <person name="Lukacs Z."/>
            <person name="Mihaltcheva S."/>
            <person name="Morgado L.N."/>
            <person name="Niskanen T."/>
            <person name="Noordeloos M.E."/>
            <person name="Ohm R.A."/>
            <person name="Ortiz-Santana B."/>
            <person name="Ovrebo C."/>
            <person name="Racz N."/>
            <person name="Riley R."/>
            <person name="Savchenko A."/>
            <person name="Shiryaev A."/>
            <person name="Soop K."/>
            <person name="Spirin V."/>
            <person name="Szebenyi C."/>
            <person name="Tomsovsky M."/>
            <person name="Tulloss R.E."/>
            <person name="Uehling J."/>
            <person name="Grigoriev I.V."/>
            <person name="Vagvolgyi C."/>
            <person name="Papp T."/>
            <person name="Martin F.M."/>
            <person name="Miettinen O."/>
            <person name="Hibbett D.S."/>
            <person name="Nagy L.G."/>
        </authorList>
    </citation>
    <scope>NUCLEOTIDE SEQUENCE [LARGE SCALE GENOMIC DNA]</scope>
    <source>
        <strain evidence="2 3">CBS 962.96</strain>
    </source>
</reference>
<name>A0A4S8LE01_DENBC</name>
<dbReference type="EMBL" id="ML179463">
    <property type="protein sequence ID" value="THU87139.1"/>
    <property type="molecule type" value="Genomic_DNA"/>
</dbReference>
<evidence type="ECO:0000313" key="2">
    <source>
        <dbReference type="EMBL" id="THU87139.1"/>
    </source>
</evidence>
<dbReference type="AlphaFoldDB" id="A0A4S8LE01"/>
<evidence type="ECO:0000313" key="3">
    <source>
        <dbReference type="Proteomes" id="UP000297245"/>
    </source>
</evidence>
<sequence length="158" mass="17621">MRAWTFVGVRKEWDEDDRVPDGGVNWEGFKSSEVLQVIQGLKIPIREQLADEMVENTIMMKRELVNGNIDVLLLRKNRLAGLAGLSAGSTRTLLARGTNTTNFADFESVTADFSSPSERLENSSFRMGVGGESRGSSCNKSEQKWSEFGCVDRWKPGE</sequence>
<evidence type="ECO:0000256" key="1">
    <source>
        <dbReference type="SAM" id="MobiDB-lite"/>
    </source>
</evidence>
<keyword evidence="3" id="KW-1185">Reference proteome</keyword>
<proteinExistence type="predicted"/>
<accession>A0A4S8LE01</accession>
<organism evidence="2 3">
    <name type="scientific">Dendrothele bispora (strain CBS 962.96)</name>
    <dbReference type="NCBI Taxonomy" id="1314807"/>
    <lineage>
        <taxon>Eukaryota</taxon>
        <taxon>Fungi</taxon>
        <taxon>Dikarya</taxon>
        <taxon>Basidiomycota</taxon>
        <taxon>Agaricomycotina</taxon>
        <taxon>Agaricomycetes</taxon>
        <taxon>Agaricomycetidae</taxon>
        <taxon>Agaricales</taxon>
        <taxon>Agaricales incertae sedis</taxon>
        <taxon>Dendrothele</taxon>
    </lineage>
</organism>